<gene>
    <name evidence="1" type="ORF">LTR84_009755</name>
</gene>
<proteinExistence type="predicted"/>
<dbReference type="GeneID" id="89977913"/>
<accession>A0AAV9NJ66</accession>
<evidence type="ECO:0000313" key="1">
    <source>
        <dbReference type="EMBL" id="KAK5059872.1"/>
    </source>
</evidence>
<organism evidence="1 2">
    <name type="scientific">Exophiala bonariae</name>
    <dbReference type="NCBI Taxonomy" id="1690606"/>
    <lineage>
        <taxon>Eukaryota</taxon>
        <taxon>Fungi</taxon>
        <taxon>Dikarya</taxon>
        <taxon>Ascomycota</taxon>
        <taxon>Pezizomycotina</taxon>
        <taxon>Eurotiomycetes</taxon>
        <taxon>Chaetothyriomycetidae</taxon>
        <taxon>Chaetothyriales</taxon>
        <taxon>Herpotrichiellaceae</taxon>
        <taxon>Exophiala</taxon>
    </lineage>
</organism>
<keyword evidence="2" id="KW-1185">Reference proteome</keyword>
<reference evidence="1 2" key="1">
    <citation type="submission" date="2023-08" db="EMBL/GenBank/DDBJ databases">
        <title>Black Yeasts Isolated from many extreme environments.</title>
        <authorList>
            <person name="Coleine C."/>
            <person name="Stajich J.E."/>
            <person name="Selbmann L."/>
        </authorList>
    </citation>
    <scope>NUCLEOTIDE SEQUENCE [LARGE SCALE GENOMIC DNA]</scope>
    <source>
        <strain evidence="1 2">CCFEE 5792</strain>
    </source>
</reference>
<comment type="caution">
    <text evidence="1">The sequence shown here is derived from an EMBL/GenBank/DDBJ whole genome shotgun (WGS) entry which is preliminary data.</text>
</comment>
<dbReference type="AlphaFoldDB" id="A0AAV9NJ66"/>
<name>A0AAV9NJ66_9EURO</name>
<evidence type="ECO:0000313" key="2">
    <source>
        <dbReference type="Proteomes" id="UP001358417"/>
    </source>
</evidence>
<dbReference type="RefSeq" id="XP_064709693.1">
    <property type="nucleotide sequence ID" value="XM_064853294.1"/>
</dbReference>
<sequence length="1053" mass="118193">MSTLGRIANSLTNINNENILTLANLNFDFTVFKFDAPKEFATIGNSLSLRRRADAEEGKIHKTARKLAALFESLVPSTPNLLKAYGTRSSEIASDPQANPKGSDDHGPFEEFIGIDGSSLWAAATSSAMTFDRHAAISMYLLACILARAWEADKSISIWTELVGERQAEIMKATEEGPQLTSTYMAACQDITREELAKWDASARSWLRSADEVKRVAYTKFMLIAKNISVNLCQSRSTYQNVVDVWRHALLGMEDLIQGRPQEASDGAVLLALSAWHIYPDLMILGSSTKSIEFDDPLVQAGGIITVGLQYAVDNGDAGMHWSLTLSQYQFYERKAKVSTGDGTSRITMDELLIMALGSLFSAWDVLKNEQTETANWLIKIFDLMHQSTDLPWLAVLVDASHKFLEMNQNDSARCFALVAYSRRRAKNLLGFQELKPQPFFGLRSYPLLRSLSLKPGSKQVIAYLRGLCETVNITGTHCLIRYRERWQGTTRTIFATALPRDKISTKRPLDRSPKREKRHYYWFPLGQKRPPCFECLAGSSGALAESQGRGACRFGELLDCQPGSACVYSEEMANEQCLEYDPQRITTNHDSSGETFRWYNAPAILREYHHSEYRGVRDMDLTFRLCYGDPQSFAIFAIVPVLRFSFGKRNSKTTETFESLEAALETACLAENTFLQASTMLEQKINPASLSQYLTWYGGNRARCAWLTHSRAIIRGNETFDVPEQPFNHNLGVFLKANLLDPIHYQALITLTKAQTVFAPFKELTVPLQAVSVVNLCDVQWFMNNGSVPFNIQLNISERLACIVGFESCFSKIRCSDLDNVFAVSFGNSIFVASELLTDPLNHKNCTDEFQRLAGNVGMLGISLLVPPRSSLKRTAPGYDLRLVPHNRYDHGRENNFQGTSLHLSFTSWREPLIIASQGTIDQNIFYVESVLSVHDRGKWVADFNIFGEQDFTRLQPPVGKWDFDCECTGDGNKAATSIDAWEEIIDPPENVGIIRAHNNWAARLAAQAVCLSVEDLRVFVVQPHRTFCVKCISRSFEKAGEVDSDRFIIID</sequence>
<dbReference type="EMBL" id="JAVRRD010000004">
    <property type="protein sequence ID" value="KAK5059872.1"/>
    <property type="molecule type" value="Genomic_DNA"/>
</dbReference>
<protein>
    <submittedName>
        <fullName evidence="1">Uncharacterized protein</fullName>
    </submittedName>
</protein>
<dbReference type="Proteomes" id="UP001358417">
    <property type="component" value="Unassembled WGS sequence"/>
</dbReference>